<sequence length="150" mass="16351">MKIKLLFSALALSALMMDAQAHVTIRNNSNGVDSISGKSDHFRLNVPTNRGKAVTGVKMVVAEGVKLLFIHPVPGWTYKTEKDAEGNIVSITYKGRMEAGEFTSFPFIALNPKGDVSVKYKAYVTYADGVVVPFDGSEEAKGYQPTIHLK</sequence>
<evidence type="ECO:0000313" key="3">
    <source>
        <dbReference type="EMBL" id="PLA40125.1"/>
    </source>
</evidence>
<dbReference type="InterPro" id="IPR012533">
    <property type="entry name" value="YcnI-copper_dom"/>
</dbReference>
<dbReference type="EMBL" id="PKJO01000007">
    <property type="protein sequence ID" value="PLA40125.1"/>
    <property type="molecule type" value="Genomic_DNA"/>
</dbReference>
<dbReference type="RefSeq" id="WP_070497089.1">
    <property type="nucleotide sequence ID" value="NZ_PKJO01000007.1"/>
</dbReference>
<evidence type="ECO:0000313" key="4">
    <source>
        <dbReference type="Proteomes" id="UP000234767"/>
    </source>
</evidence>
<reference evidence="3 4" key="1">
    <citation type="submission" date="2017-12" db="EMBL/GenBank/DDBJ databases">
        <title>Phylogenetic diversity of female urinary microbiome.</title>
        <authorList>
            <person name="Thomas-White K."/>
            <person name="Wolfe A.J."/>
        </authorList>
    </citation>
    <scope>NUCLEOTIDE SEQUENCE [LARGE SCALE GENOMIC DNA]</scope>
    <source>
        <strain evidence="3 4">UMB0321</strain>
    </source>
</reference>
<dbReference type="Gene3D" id="2.60.40.2230">
    <property type="entry name" value="Uncharacterised protein YcnI-like PF07987, DUF1775"/>
    <property type="match status" value="1"/>
</dbReference>
<dbReference type="InterPro" id="IPR038507">
    <property type="entry name" value="YcnI-like_sf"/>
</dbReference>
<comment type="caution">
    <text evidence="3">The sequence shown here is derived from an EMBL/GenBank/DDBJ whole genome shotgun (WGS) entry which is preliminary data.</text>
</comment>
<accession>A0A2I1XC04</accession>
<name>A0A2I1XC04_NEISI</name>
<protein>
    <submittedName>
        <fullName evidence="3">Nuclear export factor GLE1</fullName>
    </submittedName>
</protein>
<feature type="signal peptide" evidence="1">
    <location>
        <begin position="1"/>
        <end position="21"/>
    </location>
</feature>
<feature type="chain" id="PRO_5014168381" evidence="1">
    <location>
        <begin position="22"/>
        <end position="150"/>
    </location>
</feature>
<evidence type="ECO:0000259" key="2">
    <source>
        <dbReference type="Pfam" id="PF07987"/>
    </source>
</evidence>
<feature type="domain" description="YncI copper-binding" evidence="2">
    <location>
        <begin position="22"/>
        <end position="135"/>
    </location>
</feature>
<evidence type="ECO:0000256" key="1">
    <source>
        <dbReference type="SAM" id="SignalP"/>
    </source>
</evidence>
<gene>
    <name evidence="3" type="ORF">CYK00_06625</name>
</gene>
<dbReference type="Pfam" id="PF07987">
    <property type="entry name" value="DUF1775"/>
    <property type="match status" value="1"/>
</dbReference>
<keyword evidence="1" id="KW-0732">Signal</keyword>
<proteinExistence type="predicted"/>
<dbReference type="Proteomes" id="UP000234767">
    <property type="component" value="Unassembled WGS sequence"/>
</dbReference>
<dbReference type="AlphaFoldDB" id="A0A2I1XC04"/>
<organism evidence="3 4">
    <name type="scientific">Neisseria sicca</name>
    <dbReference type="NCBI Taxonomy" id="490"/>
    <lineage>
        <taxon>Bacteria</taxon>
        <taxon>Pseudomonadati</taxon>
        <taxon>Pseudomonadota</taxon>
        <taxon>Betaproteobacteria</taxon>
        <taxon>Neisseriales</taxon>
        <taxon>Neisseriaceae</taxon>
        <taxon>Neisseria</taxon>
    </lineage>
</organism>